<name>A0ABT2PW04_9MOLU</name>
<dbReference type="Proteomes" id="UP001209076">
    <property type="component" value="Unassembled WGS sequence"/>
</dbReference>
<proteinExistence type="predicted"/>
<organism evidence="1 2">
    <name type="scientific">Paracholeplasma vituli</name>
    <dbReference type="NCBI Taxonomy" id="69473"/>
    <lineage>
        <taxon>Bacteria</taxon>
        <taxon>Bacillati</taxon>
        <taxon>Mycoplasmatota</taxon>
        <taxon>Mollicutes</taxon>
        <taxon>Acholeplasmatales</taxon>
        <taxon>Acholeplasmataceae</taxon>
        <taxon>Paracholeplasma</taxon>
    </lineage>
</organism>
<sequence>MRKFAFVFVTAAMILLIVLSIQADRIPSDKLLFKQTLYSQLTTDDTLIVEGFANRKNLYTDSAAIESIYLSSLDEHYKLVPTLDMIEKGGEYNYLGDVYIKYRYIFKLPKLEVDYYIKSCYMTMILKNGDHLQVSIGRLSLMRPSHQSDLSIVNQYGENEEGSSYLSKITLDVKANRLLTIQTICYTVSHCTPIDQVVTDSKTIHIDLGLDVFHFNQTPLRVNYLIDGIEHSETIDTFRYFETLSSDIPENSQNRVYVID</sequence>
<comment type="caution">
    <text evidence="1">The sequence shown here is derived from an EMBL/GenBank/DDBJ whole genome shotgun (WGS) entry which is preliminary data.</text>
</comment>
<dbReference type="EMBL" id="JAOEGN010000006">
    <property type="protein sequence ID" value="MCU0104898.1"/>
    <property type="molecule type" value="Genomic_DNA"/>
</dbReference>
<gene>
    <name evidence="1" type="ORF">N7603_04435</name>
</gene>
<reference evidence="2" key="1">
    <citation type="submission" date="2023-07" db="EMBL/GenBank/DDBJ databases">
        <title>Novel Mycoplasma species identified in domestic and wild animals.</title>
        <authorList>
            <person name="Volokhov D.V."/>
            <person name="Furtak V.A."/>
            <person name="Zagorodnyaya T.A."/>
        </authorList>
    </citation>
    <scope>NUCLEOTIDE SEQUENCE [LARGE SCALE GENOMIC DNA]</scope>
    <source>
        <strain evidence="2">92-19</strain>
    </source>
</reference>
<dbReference type="RefSeq" id="WP_262096150.1">
    <property type="nucleotide sequence ID" value="NZ_JAOEGN010000006.1"/>
</dbReference>
<protein>
    <submittedName>
        <fullName evidence="1">Uncharacterized protein</fullName>
    </submittedName>
</protein>
<evidence type="ECO:0000313" key="2">
    <source>
        <dbReference type="Proteomes" id="UP001209076"/>
    </source>
</evidence>
<keyword evidence="2" id="KW-1185">Reference proteome</keyword>
<evidence type="ECO:0000313" key="1">
    <source>
        <dbReference type="EMBL" id="MCU0104898.1"/>
    </source>
</evidence>
<accession>A0ABT2PW04</accession>